<keyword evidence="3" id="KW-1185">Reference proteome</keyword>
<dbReference type="PANTHER" id="PTHR43689:SF8">
    <property type="entry name" value="ALPHA_BETA-HYDROLASES SUPERFAMILY PROTEIN"/>
    <property type="match status" value="1"/>
</dbReference>
<proteinExistence type="predicted"/>
<organism evidence="2 3">
    <name type="scientific">Pendulispora albinea</name>
    <dbReference type="NCBI Taxonomy" id="2741071"/>
    <lineage>
        <taxon>Bacteria</taxon>
        <taxon>Pseudomonadati</taxon>
        <taxon>Myxococcota</taxon>
        <taxon>Myxococcia</taxon>
        <taxon>Myxococcales</taxon>
        <taxon>Sorangiineae</taxon>
        <taxon>Pendulisporaceae</taxon>
        <taxon>Pendulispora</taxon>
    </lineage>
</organism>
<accession>A0ABZ2LPD5</accession>
<gene>
    <name evidence="2" type="ORF">LZC94_24590</name>
</gene>
<evidence type="ECO:0000313" key="2">
    <source>
        <dbReference type="EMBL" id="WXB11051.1"/>
    </source>
</evidence>
<dbReference type="GO" id="GO:0016787">
    <property type="term" value="F:hydrolase activity"/>
    <property type="evidence" value="ECO:0007669"/>
    <property type="project" value="UniProtKB-KW"/>
</dbReference>
<reference evidence="2 3" key="1">
    <citation type="submission" date="2021-12" db="EMBL/GenBank/DDBJ databases">
        <title>Discovery of the Pendulisporaceae a myxobacterial family with distinct sporulation behavior and unique specialized metabolism.</title>
        <authorList>
            <person name="Garcia R."/>
            <person name="Popoff A."/>
            <person name="Bader C.D."/>
            <person name="Loehr J."/>
            <person name="Walesch S."/>
            <person name="Walt C."/>
            <person name="Boldt J."/>
            <person name="Bunk B."/>
            <person name="Haeckl F.J.F.P.J."/>
            <person name="Gunesch A.P."/>
            <person name="Birkelbach J."/>
            <person name="Nuebel U."/>
            <person name="Pietschmann T."/>
            <person name="Bach T."/>
            <person name="Mueller R."/>
        </authorList>
    </citation>
    <scope>NUCLEOTIDE SEQUENCE [LARGE SCALE GENOMIC DNA]</scope>
    <source>
        <strain evidence="2 3">MSr11954</strain>
    </source>
</reference>
<keyword evidence="2" id="KW-0378">Hydrolase</keyword>
<protein>
    <submittedName>
        <fullName evidence="2">Alpha/beta hydrolase</fullName>
    </submittedName>
</protein>
<dbReference type="RefSeq" id="WP_394820667.1">
    <property type="nucleotide sequence ID" value="NZ_CP089984.1"/>
</dbReference>
<dbReference type="Gene3D" id="3.40.50.1820">
    <property type="entry name" value="alpha/beta hydrolase"/>
    <property type="match status" value="1"/>
</dbReference>
<dbReference type="InterPro" id="IPR000073">
    <property type="entry name" value="AB_hydrolase_1"/>
</dbReference>
<evidence type="ECO:0000313" key="3">
    <source>
        <dbReference type="Proteomes" id="UP001370348"/>
    </source>
</evidence>
<feature type="domain" description="AB hydrolase-1" evidence="1">
    <location>
        <begin position="33"/>
        <end position="250"/>
    </location>
</feature>
<evidence type="ECO:0000259" key="1">
    <source>
        <dbReference type="Pfam" id="PF12697"/>
    </source>
</evidence>
<dbReference type="Proteomes" id="UP001370348">
    <property type="component" value="Chromosome"/>
</dbReference>
<dbReference type="InterPro" id="IPR029058">
    <property type="entry name" value="AB_hydrolase_fold"/>
</dbReference>
<dbReference type="EMBL" id="CP089984">
    <property type="protein sequence ID" value="WXB11051.1"/>
    <property type="molecule type" value="Genomic_DNA"/>
</dbReference>
<dbReference type="SUPFAM" id="SSF53474">
    <property type="entry name" value="alpha/beta-Hydrolases"/>
    <property type="match status" value="1"/>
</dbReference>
<dbReference type="PANTHER" id="PTHR43689">
    <property type="entry name" value="HYDROLASE"/>
    <property type="match status" value="1"/>
</dbReference>
<sequence>MGERSYIVAGGHQLEVERHRAQPRHGGAPRPVLVFLHEGLGCLAAWRDFPEALAAATGCDALVYSRWGYGGSEAVSLPRPLTYMHDEAVTLAEVLEVCAVPRAIVIGHSDGASIAILHAGGGRAGGRVRGLILEAAHVFCEDLSVRSIAAIRTAYMEGDLRERLRKHHGDQVDGAFWGWNRAWLDPDFRHWNIESALPGIEVPVLVIQGEEDVYGSIAQIESIEARCRGPVTRLLLPQCGHAPHKDQREPTLNAMAGFVSASMGS</sequence>
<dbReference type="Pfam" id="PF12697">
    <property type="entry name" value="Abhydrolase_6"/>
    <property type="match status" value="1"/>
</dbReference>
<name>A0ABZ2LPD5_9BACT</name>